<accession>H9ULH3</accession>
<keyword evidence="1" id="KW-0472">Membrane</keyword>
<dbReference type="AlphaFoldDB" id="H9ULH3"/>
<keyword evidence="1" id="KW-1133">Transmembrane helix</keyword>
<evidence type="ECO:0000313" key="4">
    <source>
        <dbReference type="Proteomes" id="UP000007383"/>
    </source>
</evidence>
<gene>
    <name evidence="3" type="ordered locus">Spiaf_2334</name>
</gene>
<name>H9ULH3_SPIAZ</name>
<dbReference type="eggNOG" id="ENOG5033A4Z">
    <property type="taxonomic scope" value="Bacteria"/>
</dbReference>
<sequence>MNKNVGNKDKAVRVILGILFVAAGFGFGGAWLALAVVGAVLLITAATGFCGLYTLLGINTCKLSSDDK</sequence>
<dbReference type="HOGENOM" id="CLU_176022_3_1_12"/>
<dbReference type="RefSeq" id="WP_014456348.1">
    <property type="nucleotide sequence ID" value="NC_017098.1"/>
</dbReference>
<dbReference type="Pfam" id="PF11127">
    <property type="entry name" value="YgaP-like_TM"/>
    <property type="match status" value="1"/>
</dbReference>
<feature type="domain" description="Inner membrane protein YgaP-like transmembrane" evidence="2">
    <location>
        <begin position="1"/>
        <end position="63"/>
    </location>
</feature>
<dbReference type="Proteomes" id="UP000007383">
    <property type="component" value="Chromosome"/>
</dbReference>
<feature type="transmembrane region" description="Helical" evidence="1">
    <location>
        <begin position="12"/>
        <end position="33"/>
    </location>
</feature>
<dbReference type="InterPro" id="IPR021309">
    <property type="entry name" value="YgaP-like_TM"/>
</dbReference>
<dbReference type="EMBL" id="CP003282">
    <property type="protein sequence ID" value="AFG38366.1"/>
    <property type="molecule type" value="Genomic_DNA"/>
</dbReference>
<keyword evidence="1" id="KW-0812">Transmembrane</keyword>
<keyword evidence="4" id="KW-1185">Reference proteome</keyword>
<reference evidence="4" key="1">
    <citation type="journal article" date="2013" name="Stand. Genomic Sci.">
        <title>Complete genome sequence of the halophilic bacterium Spirochaeta africana type strain (Z-7692(T)) from the alkaline Lake Magadi in the East African Rift.</title>
        <authorList>
            <person name="Liolos K."/>
            <person name="Abt B."/>
            <person name="Scheuner C."/>
            <person name="Teshima H."/>
            <person name="Held B."/>
            <person name="Lapidus A."/>
            <person name="Nolan M."/>
            <person name="Lucas S."/>
            <person name="Deshpande S."/>
            <person name="Cheng J.F."/>
            <person name="Tapia R."/>
            <person name="Goodwin L.A."/>
            <person name="Pitluck S."/>
            <person name="Pagani I."/>
            <person name="Ivanova N."/>
            <person name="Mavromatis K."/>
            <person name="Mikhailova N."/>
            <person name="Huntemann M."/>
            <person name="Pati A."/>
            <person name="Chen A."/>
            <person name="Palaniappan K."/>
            <person name="Land M."/>
            <person name="Rohde M."/>
            <person name="Tindall B.J."/>
            <person name="Detter J.C."/>
            <person name="Goker M."/>
            <person name="Bristow J."/>
            <person name="Eisen J.A."/>
            <person name="Markowitz V."/>
            <person name="Hugenholtz P."/>
            <person name="Woyke T."/>
            <person name="Klenk H.P."/>
            <person name="Kyrpides N.C."/>
        </authorList>
    </citation>
    <scope>NUCLEOTIDE SEQUENCE</scope>
    <source>
        <strain evidence="4">ATCC 700263 / DSM 8902 / Z-7692</strain>
    </source>
</reference>
<feature type="transmembrane region" description="Helical" evidence="1">
    <location>
        <begin position="39"/>
        <end position="58"/>
    </location>
</feature>
<evidence type="ECO:0000313" key="3">
    <source>
        <dbReference type="EMBL" id="AFG38366.1"/>
    </source>
</evidence>
<proteinExistence type="predicted"/>
<evidence type="ECO:0000259" key="2">
    <source>
        <dbReference type="Pfam" id="PF11127"/>
    </source>
</evidence>
<evidence type="ECO:0000256" key="1">
    <source>
        <dbReference type="SAM" id="Phobius"/>
    </source>
</evidence>
<organism evidence="3 4">
    <name type="scientific">Spirochaeta africana (strain ATCC 700263 / DSM 8902 / Z-7692)</name>
    <dbReference type="NCBI Taxonomy" id="889378"/>
    <lineage>
        <taxon>Bacteria</taxon>
        <taxon>Pseudomonadati</taxon>
        <taxon>Spirochaetota</taxon>
        <taxon>Spirochaetia</taxon>
        <taxon>Spirochaetales</taxon>
        <taxon>Spirochaetaceae</taxon>
        <taxon>Spirochaeta</taxon>
    </lineage>
</organism>
<dbReference type="PATRIC" id="fig|889378.3.peg.2308"/>
<protein>
    <recommendedName>
        <fullName evidence="2">Inner membrane protein YgaP-like transmembrane domain-containing protein</fullName>
    </recommendedName>
</protein>
<dbReference type="KEGG" id="sfc:Spiaf_2334"/>
<dbReference type="STRING" id="889378.Spiaf_2334"/>